<dbReference type="SUPFAM" id="SSF55874">
    <property type="entry name" value="ATPase domain of HSP90 chaperone/DNA topoisomerase II/histidine kinase"/>
    <property type="match status" value="1"/>
</dbReference>
<gene>
    <name evidence="11" type="ORF">AAIA72_13700</name>
</gene>
<feature type="modified residue" description="4-aspartylphosphate" evidence="6">
    <location>
        <position position="562"/>
    </location>
</feature>
<dbReference type="SUPFAM" id="SSF47384">
    <property type="entry name" value="Homodimeric domain of signal transducing histidine kinase"/>
    <property type="match status" value="1"/>
</dbReference>
<dbReference type="PROSITE" id="PS50109">
    <property type="entry name" value="HIS_KIN"/>
    <property type="match status" value="1"/>
</dbReference>
<dbReference type="EMBL" id="CP154858">
    <property type="protein sequence ID" value="XDT71848.1"/>
    <property type="molecule type" value="Genomic_DNA"/>
</dbReference>
<dbReference type="KEGG" id="tcd:AAIA72_13700"/>
<evidence type="ECO:0000256" key="6">
    <source>
        <dbReference type="PROSITE-ProRule" id="PRU00169"/>
    </source>
</evidence>
<dbReference type="GO" id="GO:0009927">
    <property type="term" value="F:histidine phosphotransfer kinase activity"/>
    <property type="evidence" value="ECO:0007669"/>
    <property type="project" value="TreeGrafter"/>
</dbReference>
<dbReference type="Gene3D" id="3.30.565.10">
    <property type="entry name" value="Histidine kinase-like ATPase, C-terminal domain"/>
    <property type="match status" value="1"/>
</dbReference>
<dbReference type="PANTHER" id="PTHR43047">
    <property type="entry name" value="TWO-COMPONENT HISTIDINE PROTEIN KINASE"/>
    <property type="match status" value="1"/>
</dbReference>
<dbReference type="SMART" id="SM00388">
    <property type="entry name" value="HisKA"/>
    <property type="match status" value="1"/>
</dbReference>
<keyword evidence="8" id="KW-1133">Transmembrane helix</keyword>
<keyword evidence="5 11" id="KW-0418">Kinase</keyword>
<evidence type="ECO:0000256" key="2">
    <source>
        <dbReference type="ARBA" id="ARBA00012438"/>
    </source>
</evidence>
<feature type="domain" description="Response regulatory" evidence="10">
    <location>
        <begin position="511"/>
        <end position="628"/>
    </location>
</feature>
<dbReference type="InterPro" id="IPR005467">
    <property type="entry name" value="His_kinase_dom"/>
</dbReference>
<accession>A0AB39UUV5</accession>
<dbReference type="GO" id="GO:0000155">
    <property type="term" value="F:phosphorelay sensor kinase activity"/>
    <property type="evidence" value="ECO:0007669"/>
    <property type="project" value="InterPro"/>
</dbReference>
<keyword evidence="3 6" id="KW-0597">Phosphoprotein</keyword>
<dbReference type="InterPro" id="IPR011006">
    <property type="entry name" value="CheY-like_superfamily"/>
</dbReference>
<evidence type="ECO:0000259" key="9">
    <source>
        <dbReference type="PROSITE" id="PS50109"/>
    </source>
</evidence>
<dbReference type="InterPro" id="IPR003594">
    <property type="entry name" value="HATPase_dom"/>
</dbReference>
<keyword evidence="4 11" id="KW-0808">Transferase</keyword>
<organism evidence="11">
    <name type="scientific">Thermohahella caldifontis</name>
    <dbReference type="NCBI Taxonomy" id="3142973"/>
    <lineage>
        <taxon>Bacteria</taxon>
        <taxon>Pseudomonadati</taxon>
        <taxon>Pseudomonadota</taxon>
        <taxon>Gammaproteobacteria</taxon>
        <taxon>Oceanospirillales</taxon>
        <taxon>Hahellaceae</taxon>
        <taxon>Thermohahella</taxon>
    </lineage>
</organism>
<dbReference type="CDD" id="cd00082">
    <property type="entry name" value="HisKA"/>
    <property type="match status" value="1"/>
</dbReference>
<dbReference type="PRINTS" id="PR00344">
    <property type="entry name" value="BCTRLSENSOR"/>
</dbReference>
<sequence length="638" mass="71868">MGRRLMAGWLVWLMLGGMVAGVFWGVRQAEVLRDHWVGQILRTPAEALGATLSDAVLPVAGLREQDVRTGAVRVIQRLPDPVDAPDWAGPVGDWLIRGLPVERRLGETGVLAWQWHSGMAAGLWWQAVLPGLQSLLFVLIWALAGMLLAYHLCIQRRLARLTGFLNRVDYRQPARSLAPYRSALSAQDELDALAIGINHVLIAMQTSLDRRQEVEAELRESRRTLEKRVEARTREITELNKKFVRQQFEAKMAALEARQARWEAEKANQDKTRFLAAASHDLRQPLHAMNLLLEALRPHVEGERGRQIFANLERSLDTMKQLFNALLDISKLEAGVMKPERSHFCLDRLFDRLEVLYRQEADEKGLDLRIVRNRYHVYSDPRMLEQVLVNLVGNAIKYTQSGWVLVGVRYARSHVRLVVWDSGIGIPAEAQSQVFKEFVQLHNPERDRSKGLGLGLAIVNRTCQLLGHSLRLTSREGWGTRFEVAIPLGDKPRRTEPVVAVPHSLVRPGQRVLVVDDDPAILVGMKALLESWGLEPMLAKTLEEALTFCRQTRFPPRLIISDFRLAPDLTGIDAIREIQKVIGQQVPGLLITGDTDPDRIRLAASSPYPLLHKPIRPAHLRAVCMGALQGADARQIRG</sequence>
<dbReference type="PROSITE" id="PS50110">
    <property type="entry name" value="RESPONSE_REGULATORY"/>
    <property type="match status" value="1"/>
</dbReference>
<feature type="domain" description="Histidine kinase" evidence="9">
    <location>
        <begin position="277"/>
        <end position="490"/>
    </location>
</feature>
<evidence type="ECO:0000313" key="11">
    <source>
        <dbReference type="EMBL" id="XDT71848.1"/>
    </source>
</evidence>
<dbReference type="InterPro" id="IPR003661">
    <property type="entry name" value="HisK_dim/P_dom"/>
</dbReference>
<dbReference type="SMART" id="SM00448">
    <property type="entry name" value="REC"/>
    <property type="match status" value="1"/>
</dbReference>
<dbReference type="Pfam" id="PF00072">
    <property type="entry name" value="Response_reg"/>
    <property type="match status" value="1"/>
</dbReference>
<evidence type="ECO:0000256" key="1">
    <source>
        <dbReference type="ARBA" id="ARBA00000085"/>
    </source>
</evidence>
<dbReference type="Gene3D" id="1.10.287.130">
    <property type="match status" value="1"/>
</dbReference>
<evidence type="ECO:0000256" key="4">
    <source>
        <dbReference type="ARBA" id="ARBA00022679"/>
    </source>
</evidence>
<dbReference type="CDD" id="cd00156">
    <property type="entry name" value="REC"/>
    <property type="match status" value="1"/>
</dbReference>
<evidence type="ECO:0000259" key="10">
    <source>
        <dbReference type="PROSITE" id="PS50110"/>
    </source>
</evidence>
<evidence type="ECO:0000256" key="3">
    <source>
        <dbReference type="ARBA" id="ARBA00022553"/>
    </source>
</evidence>
<dbReference type="InterPro" id="IPR001789">
    <property type="entry name" value="Sig_transdc_resp-reg_receiver"/>
</dbReference>
<name>A0AB39UUV5_9GAMM</name>
<keyword evidence="8" id="KW-0472">Membrane</keyword>
<dbReference type="InterPro" id="IPR036890">
    <property type="entry name" value="HATPase_C_sf"/>
</dbReference>
<dbReference type="InterPro" id="IPR036097">
    <property type="entry name" value="HisK_dim/P_sf"/>
</dbReference>
<dbReference type="PANTHER" id="PTHR43047:SF9">
    <property type="entry name" value="HISTIDINE KINASE"/>
    <property type="match status" value="1"/>
</dbReference>
<feature type="transmembrane region" description="Helical" evidence="8">
    <location>
        <begin position="7"/>
        <end position="26"/>
    </location>
</feature>
<keyword evidence="7" id="KW-0175">Coiled coil</keyword>
<dbReference type="Pfam" id="PF00512">
    <property type="entry name" value="HisKA"/>
    <property type="match status" value="1"/>
</dbReference>
<feature type="coiled-coil region" evidence="7">
    <location>
        <begin position="204"/>
        <end position="272"/>
    </location>
</feature>
<dbReference type="SMART" id="SM00387">
    <property type="entry name" value="HATPase_c"/>
    <property type="match status" value="1"/>
</dbReference>
<dbReference type="Pfam" id="PF02518">
    <property type="entry name" value="HATPase_c"/>
    <property type="match status" value="1"/>
</dbReference>
<feature type="transmembrane region" description="Helical" evidence="8">
    <location>
        <begin position="123"/>
        <end position="150"/>
    </location>
</feature>
<evidence type="ECO:0000256" key="5">
    <source>
        <dbReference type="ARBA" id="ARBA00022777"/>
    </source>
</evidence>
<reference evidence="11" key="1">
    <citation type="submission" date="2024-05" db="EMBL/GenBank/DDBJ databases">
        <title>Genome sequencing of novel strain.</title>
        <authorList>
            <person name="Ganbat D."/>
            <person name="Ganbat S."/>
            <person name="Lee S.-J."/>
        </authorList>
    </citation>
    <scope>NUCLEOTIDE SEQUENCE</scope>
    <source>
        <strain evidence="11">SMD15-11</strain>
    </source>
</reference>
<dbReference type="Gene3D" id="3.40.50.2300">
    <property type="match status" value="1"/>
</dbReference>
<dbReference type="SUPFAM" id="SSF52172">
    <property type="entry name" value="CheY-like"/>
    <property type="match status" value="1"/>
</dbReference>
<evidence type="ECO:0000256" key="7">
    <source>
        <dbReference type="SAM" id="Coils"/>
    </source>
</evidence>
<dbReference type="InterPro" id="IPR004358">
    <property type="entry name" value="Sig_transdc_His_kin-like_C"/>
</dbReference>
<dbReference type="RefSeq" id="WP_369600872.1">
    <property type="nucleotide sequence ID" value="NZ_CP154858.1"/>
</dbReference>
<dbReference type="AlphaFoldDB" id="A0AB39UUV5"/>
<dbReference type="EC" id="2.7.13.3" evidence="2"/>
<proteinExistence type="predicted"/>
<dbReference type="GO" id="GO:0005886">
    <property type="term" value="C:plasma membrane"/>
    <property type="evidence" value="ECO:0007669"/>
    <property type="project" value="TreeGrafter"/>
</dbReference>
<protein>
    <recommendedName>
        <fullName evidence="2">histidine kinase</fullName>
        <ecNumber evidence="2">2.7.13.3</ecNumber>
    </recommendedName>
</protein>
<evidence type="ECO:0000256" key="8">
    <source>
        <dbReference type="SAM" id="Phobius"/>
    </source>
</evidence>
<comment type="catalytic activity">
    <reaction evidence="1">
        <text>ATP + protein L-histidine = ADP + protein N-phospho-L-histidine.</text>
        <dbReference type="EC" id="2.7.13.3"/>
    </reaction>
</comment>
<keyword evidence="8" id="KW-0812">Transmembrane</keyword>